<dbReference type="EMBL" id="JABBWM010000015">
    <property type="protein sequence ID" value="KAG2112326.1"/>
    <property type="molecule type" value="Genomic_DNA"/>
</dbReference>
<protein>
    <submittedName>
        <fullName evidence="1">Uncharacterized protein</fullName>
    </submittedName>
</protein>
<gene>
    <name evidence="1" type="ORF">F5147DRAFT_572755</name>
</gene>
<proteinExistence type="predicted"/>
<dbReference type="AlphaFoldDB" id="A0A9P7JWF1"/>
<evidence type="ECO:0000313" key="2">
    <source>
        <dbReference type="Proteomes" id="UP000823399"/>
    </source>
</evidence>
<keyword evidence="2" id="KW-1185">Reference proteome</keyword>
<dbReference type="OrthoDB" id="2692579at2759"/>
<comment type="caution">
    <text evidence="1">The sequence shown here is derived from an EMBL/GenBank/DDBJ whole genome shotgun (WGS) entry which is preliminary data.</text>
</comment>
<accession>A0A9P7JWF1</accession>
<sequence length="272" mass="30727">MQILLDRPMVVLDKYGIIVMWYLPSAIDPAIQHDMICATERMSSPLAKSIMRVENKEKWRTHEPNFCPSSSGTTPGCINLSLAWFLQAHPSPKFHPEVSATLKSDSGLCLAIQRPAALFAAALRVMHPNLYWSSLGTALGLGLWAVDKQLQEIIDCLRDWASVFTTLAVMCNRCSPLHRNPLSQSQWFNGMTSVGNYGMGRMRMPNIGIEIVYNSSVMAAVSGRIVRHGMDEVDGDRIAWIWYMRDDVHEFVGMPWVNYVRYKSVLTNTMRC</sequence>
<dbReference type="Proteomes" id="UP000823399">
    <property type="component" value="Unassembled WGS sequence"/>
</dbReference>
<name>A0A9P7JWF1_9AGAM</name>
<organism evidence="1 2">
    <name type="scientific">Suillus discolor</name>
    <dbReference type="NCBI Taxonomy" id="1912936"/>
    <lineage>
        <taxon>Eukaryota</taxon>
        <taxon>Fungi</taxon>
        <taxon>Dikarya</taxon>
        <taxon>Basidiomycota</taxon>
        <taxon>Agaricomycotina</taxon>
        <taxon>Agaricomycetes</taxon>
        <taxon>Agaricomycetidae</taxon>
        <taxon>Boletales</taxon>
        <taxon>Suillineae</taxon>
        <taxon>Suillaceae</taxon>
        <taxon>Suillus</taxon>
    </lineage>
</organism>
<evidence type="ECO:0000313" key="1">
    <source>
        <dbReference type="EMBL" id="KAG2112326.1"/>
    </source>
</evidence>
<reference evidence="1" key="1">
    <citation type="journal article" date="2020" name="New Phytol.">
        <title>Comparative genomics reveals dynamic genome evolution in host specialist ectomycorrhizal fungi.</title>
        <authorList>
            <person name="Lofgren L.A."/>
            <person name="Nguyen N.H."/>
            <person name="Vilgalys R."/>
            <person name="Ruytinx J."/>
            <person name="Liao H.L."/>
            <person name="Branco S."/>
            <person name="Kuo A."/>
            <person name="LaButti K."/>
            <person name="Lipzen A."/>
            <person name="Andreopoulos W."/>
            <person name="Pangilinan J."/>
            <person name="Riley R."/>
            <person name="Hundley H."/>
            <person name="Na H."/>
            <person name="Barry K."/>
            <person name="Grigoriev I.V."/>
            <person name="Stajich J.E."/>
            <person name="Kennedy P.G."/>
        </authorList>
    </citation>
    <scope>NUCLEOTIDE SEQUENCE</scope>
    <source>
        <strain evidence="1">FC423</strain>
    </source>
</reference>
<dbReference type="RefSeq" id="XP_041295257.1">
    <property type="nucleotide sequence ID" value="XM_041431105.1"/>
</dbReference>
<dbReference type="Gene3D" id="3.60.130.30">
    <property type="match status" value="1"/>
</dbReference>
<dbReference type="GeneID" id="64693364"/>